<reference evidence="1" key="2">
    <citation type="journal article" date="2020" name="Gigascience">
        <title>An improved pig reference genome sequence to enable pig genetics and genomics research.</title>
        <authorList>
            <person name="Warr A."/>
            <person name="Affara N."/>
            <person name="Aken B."/>
            <person name="Beiki H."/>
            <person name="Bickhart D.M."/>
            <person name="Billis K."/>
            <person name="Chow W."/>
            <person name="Eory L."/>
            <person name="Finlayson H.A."/>
            <person name="Flicek P."/>
            <person name="Giron C.G."/>
            <person name="Griffin D.K."/>
            <person name="Hall R."/>
            <person name="Hannum G."/>
            <person name="Hourlier T."/>
            <person name="Howe K."/>
            <person name="Hume D.A."/>
            <person name="Izuogu O."/>
            <person name="Kim K."/>
            <person name="Koren S."/>
            <person name="Liu H."/>
            <person name="Manchanda N."/>
            <person name="Martin F.J."/>
            <person name="Nonneman D.J."/>
            <person name="O'Connor R.E."/>
            <person name="Phillippy A.M."/>
            <person name="Rohrer G.A."/>
            <person name="Rosen B.D."/>
            <person name="Rund L.A."/>
            <person name="Sargent C.A."/>
            <person name="Schook L.B."/>
            <person name="Schroeder S.G."/>
            <person name="Schwartz A.S."/>
            <person name="Skinner B.M."/>
            <person name="Talbot R."/>
            <person name="Tseng E."/>
            <person name="Tuggle C.K."/>
            <person name="Watson M."/>
            <person name="Smith T.P.L."/>
            <person name="Archibald A.L."/>
        </authorList>
    </citation>
    <scope>NUCLEOTIDE SEQUENCE [LARGE SCALE GENOMIC DNA]</scope>
    <source>
        <strain evidence="1">Duroc</strain>
    </source>
</reference>
<reference evidence="1" key="4">
    <citation type="submission" date="2025-09" db="UniProtKB">
        <authorList>
            <consortium name="Ensembl"/>
        </authorList>
    </citation>
    <scope>IDENTIFICATION</scope>
</reference>
<dbReference type="GO" id="GO:0016020">
    <property type="term" value="C:membrane"/>
    <property type="evidence" value="ECO:0007669"/>
    <property type="project" value="InterPro"/>
</dbReference>
<name>A0A5G2RJA9_PIG</name>
<reference evidence="1" key="3">
    <citation type="submission" date="2025-08" db="UniProtKB">
        <authorList>
            <consortium name="Ensembl"/>
        </authorList>
    </citation>
    <scope>IDENTIFICATION</scope>
</reference>
<dbReference type="PaxDb" id="9823-ENSSSCP00000001910"/>
<proteinExistence type="predicted"/>
<evidence type="ECO:0000313" key="2">
    <source>
        <dbReference type="Proteomes" id="UP000008227"/>
    </source>
</evidence>
<evidence type="ECO:0000313" key="1">
    <source>
        <dbReference type="Ensembl" id="ENSSSCP00000071894.1"/>
    </source>
</evidence>
<dbReference type="Gene3D" id="2.70.170.10">
    <property type="entry name" value="Neurotransmitter-gated ion-channel ligand-binding domain"/>
    <property type="match status" value="1"/>
</dbReference>
<dbReference type="Bgee" id="ENSSSCG00000047190">
    <property type="expression patterns" value="Expressed in oocyte and 23 other cell types or tissues"/>
</dbReference>
<dbReference type="GeneTree" id="ENSGT00970000197309"/>
<dbReference type="SUPFAM" id="SSF63712">
    <property type="entry name" value="Nicotinic receptor ligand binding domain-like"/>
    <property type="match status" value="1"/>
</dbReference>
<keyword evidence="2" id="KW-1185">Reference proteome</keyword>
<reference evidence="2" key="1">
    <citation type="submission" date="2009-11" db="EMBL/GenBank/DDBJ databases">
        <authorList>
            <consortium name="Porcine genome sequencing project"/>
        </authorList>
    </citation>
    <scope>NUCLEOTIDE SEQUENCE [LARGE SCALE GENOMIC DNA]</scope>
    <source>
        <strain evidence="2">Duroc</strain>
    </source>
</reference>
<dbReference type="Ensembl" id="ENSSSCT00000069994.1">
    <property type="protein sequence ID" value="ENSSSCP00000071894.1"/>
    <property type="gene ID" value="ENSSSCG00000047190.1"/>
</dbReference>
<dbReference type="STRING" id="9823.ENSSSCP00000071894"/>
<organism evidence="1 2">
    <name type="scientific">Sus scrofa</name>
    <name type="common">Pig</name>
    <dbReference type="NCBI Taxonomy" id="9823"/>
    <lineage>
        <taxon>Eukaryota</taxon>
        <taxon>Metazoa</taxon>
        <taxon>Chordata</taxon>
        <taxon>Craniata</taxon>
        <taxon>Vertebrata</taxon>
        <taxon>Euteleostomi</taxon>
        <taxon>Mammalia</taxon>
        <taxon>Eutheria</taxon>
        <taxon>Laurasiatheria</taxon>
        <taxon>Artiodactyla</taxon>
        <taxon>Suina</taxon>
        <taxon>Suidae</taxon>
        <taxon>Sus</taxon>
    </lineage>
</organism>
<dbReference type="AlphaFoldDB" id="A0A5G2RJA9"/>
<protein>
    <submittedName>
        <fullName evidence="1">Uncharacterized protein</fullName>
    </submittedName>
</protein>
<dbReference type="GO" id="GO:0005230">
    <property type="term" value="F:extracellular ligand-gated monoatomic ion channel activity"/>
    <property type="evidence" value="ECO:0007669"/>
    <property type="project" value="InterPro"/>
</dbReference>
<dbReference type="Proteomes" id="UP000008227">
    <property type="component" value="Chromosome 7"/>
</dbReference>
<sequence length="77" mass="8662">MGKYVYMAKYRVPGWDCRMANAEEKLMDDLLNKTRYNNLIRPATSSSQVISIQLQLSLAQLISVVGAGGSRASRLRR</sequence>
<accession>A0A5G2RJA9</accession>
<dbReference type="InterPro" id="IPR036734">
    <property type="entry name" value="Neur_chan_lig-bd_sf"/>
</dbReference>
<dbReference type="InParanoid" id="A0A5G2RJA9"/>